<evidence type="ECO:0000313" key="2">
    <source>
        <dbReference type="EMBL" id="RPE81406.1"/>
    </source>
</evidence>
<comment type="caution">
    <text evidence="2">The sequence shown here is derived from an EMBL/GenBank/DDBJ whole genome shotgun (WGS) entry which is preliminary data.</text>
</comment>
<protein>
    <submittedName>
        <fullName evidence="2">G/U mismatch-specific uracil-DNA glycosylase</fullName>
    </submittedName>
</protein>
<reference evidence="2 3" key="1">
    <citation type="submission" date="2018-11" db="EMBL/GenBank/DDBJ databases">
        <title>Genomic Encyclopedia of Type Strains, Phase IV (KMG-IV): sequencing the most valuable type-strain genomes for metagenomic binning, comparative biology and taxonomic classification.</title>
        <authorList>
            <person name="Goeker M."/>
        </authorList>
    </citation>
    <scope>NUCLEOTIDE SEQUENCE [LARGE SCALE GENOMIC DNA]</scope>
    <source>
        <strain evidence="2 3">DSM 25623</strain>
    </source>
</reference>
<dbReference type="Gene3D" id="3.40.470.10">
    <property type="entry name" value="Uracil-DNA glycosylase-like domain"/>
    <property type="match status" value="1"/>
</dbReference>
<name>A0A3N4VEI7_9GAMM</name>
<evidence type="ECO:0000313" key="3">
    <source>
        <dbReference type="Proteomes" id="UP000269708"/>
    </source>
</evidence>
<dbReference type="AlphaFoldDB" id="A0A3N4VEI7"/>
<dbReference type="NCBIfam" id="TIGR04274">
    <property type="entry name" value="hypoxanDNAglyco"/>
    <property type="match status" value="1"/>
</dbReference>
<accession>A0A3N4VEI7</accession>
<sequence>MPAPPPASLPLLQGLPPVAAKRARVLVLGSLPGAASLQAAQYYAHPRNLFWRFMGELVGAGPEWPYPERLRRLGAAGIALWDVFACARRAGSLDAAIRSEDARGNDLRGFLAAHPGVGTLLFNGAKAADAFARLHAPSLAERPLRCRRLPSTSPANAAMPPAAKLAAWRQALQEAGIDC</sequence>
<dbReference type="SMART" id="SM00986">
    <property type="entry name" value="UDG"/>
    <property type="match status" value="1"/>
</dbReference>
<evidence type="ECO:0000259" key="1">
    <source>
        <dbReference type="SMART" id="SM00986"/>
    </source>
</evidence>
<dbReference type="EMBL" id="RKQN01000001">
    <property type="protein sequence ID" value="RPE81406.1"/>
    <property type="molecule type" value="Genomic_DNA"/>
</dbReference>
<dbReference type="RefSeq" id="WP_123768966.1">
    <property type="nucleotide sequence ID" value="NZ_RKQN01000001.1"/>
</dbReference>
<dbReference type="Proteomes" id="UP000269708">
    <property type="component" value="Unassembled WGS sequence"/>
</dbReference>
<dbReference type="Pfam" id="PF03167">
    <property type="entry name" value="UDG"/>
    <property type="match status" value="1"/>
</dbReference>
<dbReference type="InterPro" id="IPR005122">
    <property type="entry name" value="Uracil-DNA_glycosylase-like"/>
</dbReference>
<keyword evidence="3" id="KW-1185">Reference proteome</keyword>
<proteinExistence type="predicted"/>
<organism evidence="2 3">
    <name type="scientific">Vulcaniibacterium tengchongense</name>
    <dbReference type="NCBI Taxonomy" id="1273429"/>
    <lineage>
        <taxon>Bacteria</taxon>
        <taxon>Pseudomonadati</taxon>
        <taxon>Pseudomonadota</taxon>
        <taxon>Gammaproteobacteria</taxon>
        <taxon>Lysobacterales</taxon>
        <taxon>Lysobacteraceae</taxon>
        <taxon>Vulcaniibacterium</taxon>
    </lineage>
</organism>
<dbReference type="SMART" id="SM00987">
    <property type="entry name" value="UreE_C"/>
    <property type="match status" value="1"/>
</dbReference>
<dbReference type="InterPro" id="IPR026353">
    <property type="entry name" value="Hypoxan-DNA_Glyclase"/>
</dbReference>
<feature type="domain" description="Uracil-DNA glycosylase-like" evidence="1">
    <location>
        <begin position="16"/>
        <end position="172"/>
    </location>
</feature>
<dbReference type="OrthoDB" id="9799921at2"/>
<gene>
    <name evidence="2" type="ORF">EDC50_0594</name>
</gene>
<dbReference type="SUPFAM" id="SSF52141">
    <property type="entry name" value="Uracil-DNA glycosylase-like"/>
    <property type="match status" value="1"/>
</dbReference>
<dbReference type="InterPro" id="IPR036895">
    <property type="entry name" value="Uracil-DNA_glycosylase-like_sf"/>
</dbReference>
<dbReference type="CDD" id="cd10032">
    <property type="entry name" value="UDG-F6_HDG"/>
    <property type="match status" value="1"/>
</dbReference>